<accession>A0A1G6LL34</accession>
<dbReference type="Pfam" id="PF00583">
    <property type="entry name" value="Acetyltransf_1"/>
    <property type="match status" value="1"/>
</dbReference>
<dbReference type="PANTHER" id="PTHR43415:SF3">
    <property type="entry name" value="GNAT-FAMILY ACETYLTRANSFERASE"/>
    <property type="match status" value="1"/>
</dbReference>
<evidence type="ECO:0000313" key="2">
    <source>
        <dbReference type="EMBL" id="SDC43953.1"/>
    </source>
</evidence>
<dbReference type="AlphaFoldDB" id="A0A1G6LL34"/>
<gene>
    <name evidence="2" type="ORF">SAMN04488112_10816</name>
</gene>
<dbReference type="SUPFAM" id="SSF55729">
    <property type="entry name" value="Acyl-CoA N-acyltransferases (Nat)"/>
    <property type="match status" value="1"/>
</dbReference>
<dbReference type="Proteomes" id="UP000199387">
    <property type="component" value="Unassembled WGS sequence"/>
</dbReference>
<protein>
    <submittedName>
        <fullName evidence="2">Protein N-acetyltransferase, RimJ/RimL family</fullName>
    </submittedName>
</protein>
<dbReference type="EMBL" id="FMZA01000008">
    <property type="protein sequence ID" value="SDC43953.1"/>
    <property type="molecule type" value="Genomic_DNA"/>
</dbReference>
<feature type="domain" description="N-acetyltransferase" evidence="1">
    <location>
        <begin position="17"/>
        <end position="179"/>
    </location>
</feature>
<sequence>MAVIDSYTVSLANRSIVTIRSAEEKDAAPLLELTAEGRFQLTAIDEFQITLEEEKTWIRYMAGESNSLILVADVGGEIIGMLDVHGGKKKRLRHTGTFGMSVRKDWRGQGVGSLLFNQLINWAALHPELEKLCLEVLAANHRAIRLYRKVGFSEEGRLLKQVRREDGSYTDLIQMGRFL</sequence>
<dbReference type="STRING" id="1236220.SAMN04488112_10816"/>
<reference evidence="2 3" key="1">
    <citation type="submission" date="2016-10" db="EMBL/GenBank/DDBJ databases">
        <authorList>
            <person name="de Groot N.N."/>
        </authorList>
    </citation>
    <scope>NUCLEOTIDE SEQUENCE [LARGE SCALE GENOMIC DNA]</scope>
    <source>
        <strain evidence="2 3">DSM 45514</strain>
    </source>
</reference>
<organism evidence="2 3">
    <name type="scientific">Melghirimyces thermohalophilus</name>
    <dbReference type="NCBI Taxonomy" id="1236220"/>
    <lineage>
        <taxon>Bacteria</taxon>
        <taxon>Bacillati</taxon>
        <taxon>Bacillota</taxon>
        <taxon>Bacilli</taxon>
        <taxon>Bacillales</taxon>
        <taxon>Thermoactinomycetaceae</taxon>
        <taxon>Melghirimyces</taxon>
    </lineage>
</organism>
<dbReference type="PANTHER" id="PTHR43415">
    <property type="entry name" value="SPERMIDINE N(1)-ACETYLTRANSFERASE"/>
    <property type="match status" value="1"/>
</dbReference>
<proteinExistence type="predicted"/>
<keyword evidence="3" id="KW-1185">Reference proteome</keyword>
<dbReference type="GO" id="GO:0016747">
    <property type="term" value="F:acyltransferase activity, transferring groups other than amino-acyl groups"/>
    <property type="evidence" value="ECO:0007669"/>
    <property type="project" value="InterPro"/>
</dbReference>
<dbReference type="CDD" id="cd04301">
    <property type="entry name" value="NAT_SF"/>
    <property type="match status" value="1"/>
</dbReference>
<evidence type="ECO:0000259" key="1">
    <source>
        <dbReference type="PROSITE" id="PS51186"/>
    </source>
</evidence>
<dbReference type="InterPro" id="IPR000182">
    <property type="entry name" value="GNAT_dom"/>
</dbReference>
<dbReference type="PROSITE" id="PS51186">
    <property type="entry name" value="GNAT"/>
    <property type="match status" value="1"/>
</dbReference>
<dbReference type="Gene3D" id="3.40.630.30">
    <property type="match status" value="1"/>
</dbReference>
<evidence type="ECO:0000313" key="3">
    <source>
        <dbReference type="Proteomes" id="UP000199387"/>
    </source>
</evidence>
<dbReference type="InterPro" id="IPR016181">
    <property type="entry name" value="Acyl_CoA_acyltransferase"/>
</dbReference>
<name>A0A1G6LL34_9BACL</name>
<keyword evidence="2" id="KW-0808">Transferase</keyword>